<protein>
    <submittedName>
        <fullName evidence="1">Uncharacterized protein</fullName>
    </submittedName>
</protein>
<gene>
    <name evidence="1" type="ORF">AVEN_37369_1</name>
</gene>
<reference evidence="1 2" key="1">
    <citation type="journal article" date="2019" name="Sci. Rep.">
        <title>Orb-weaving spider Araneus ventricosus genome elucidates the spidroin gene catalogue.</title>
        <authorList>
            <person name="Kono N."/>
            <person name="Nakamura H."/>
            <person name="Ohtoshi R."/>
            <person name="Moran D.A.P."/>
            <person name="Shinohara A."/>
            <person name="Yoshida Y."/>
            <person name="Fujiwara M."/>
            <person name="Mori M."/>
            <person name="Tomita M."/>
            <person name="Arakawa K."/>
        </authorList>
    </citation>
    <scope>NUCLEOTIDE SEQUENCE [LARGE SCALE GENOMIC DNA]</scope>
</reference>
<keyword evidence="2" id="KW-1185">Reference proteome</keyword>
<organism evidence="1 2">
    <name type="scientific">Araneus ventricosus</name>
    <name type="common">Orbweaver spider</name>
    <name type="synonym">Epeira ventricosa</name>
    <dbReference type="NCBI Taxonomy" id="182803"/>
    <lineage>
        <taxon>Eukaryota</taxon>
        <taxon>Metazoa</taxon>
        <taxon>Ecdysozoa</taxon>
        <taxon>Arthropoda</taxon>
        <taxon>Chelicerata</taxon>
        <taxon>Arachnida</taxon>
        <taxon>Araneae</taxon>
        <taxon>Araneomorphae</taxon>
        <taxon>Entelegynae</taxon>
        <taxon>Araneoidea</taxon>
        <taxon>Araneidae</taxon>
        <taxon>Araneus</taxon>
    </lineage>
</organism>
<sequence>MRFRAARVVTLQKRMPLPSGTQGPRPRNTAILPSALLHSPFFKAKTSLSETDDNKIPVTDPKRVKNTTIFSSKVTEESRRNGILPMRPQTMVSEQYKGVWCLVFPGNSPFARVNNF</sequence>
<proteinExistence type="predicted"/>
<dbReference type="Proteomes" id="UP000499080">
    <property type="component" value="Unassembled WGS sequence"/>
</dbReference>
<evidence type="ECO:0000313" key="1">
    <source>
        <dbReference type="EMBL" id="GBO02419.1"/>
    </source>
</evidence>
<dbReference type="EMBL" id="BGPR01030119">
    <property type="protein sequence ID" value="GBO02419.1"/>
    <property type="molecule type" value="Genomic_DNA"/>
</dbReference>
<name>A0A4Y2TP62_ARAVE</name>
<comment type="caution">
    <text evidence="1">The sequence shown here is derived from an EMBL/GenBank/DDBJ whole genome shotgun (WGS) entry which is preliminary data.</text>
</comment>
<evidence type="ECO:0000313" key="2">
    <source>
        <dbReference type="Proteomes" id="UP000499080"/>
    </source>
</evidence>
<accession>A0A4Y2TP62</accession>
<dbReference type="AlphaFoldDB" id="A0A4Y2TP62"/>